<gene>
    <name evidence="2" type="ORF">EV191_10480</name>
</gene>
<dbReference type="Gene3D" id="3.40.630.30">
    <property type="match status" value="1"/>
</dbReference>
<proteinExistence type="predicted"/>
<sequence length="196" mass="21472">MYEKTSTAGYQDRADTVRLLTAAFSADPLIRWLFPSESSRQRFLPDYFSAIFDHPKATAYLGGERVAASIWLTLRPGESPFPERDAESADLQLPSSTRLLSLGEELAQRHPTGHAHQYLACLGVSPYAQGTGIGSALLRHGGARTDALGIGTYLEASSARSRALYLRHGFADLGPPIELDHDGPTLWPMWRAPHTP</sequence>
<dbReference type="InterPro" id="IPR052523">
    <property type="entry name" value="Trichothecene_AcTrans"/>
</dbReference>
<keyword evidence="2" id="KW-0808">Transferase</keyword>
<dbReference type="InterPro" id="IPR016181">
    <property type="entry name" value="Acyl_CoA_acyltransferase"/>
</dbReference>
<dbReference type="CDD" id="cd04301">
    <property type="entry name" value="NAT_SF"/>
    <property type="match status" value="1"/>
</dbReference>
<dbReference type="PANTHER" id="PTHR42791:SF1">
    <property type="entry name" value="N-ACETYLTRANSFERASE DOMAIN-CONTAINING PROTEIN"/>
    <property type="match status" value="1"/>
</dbReference>
<comment type="caution">
    <text evidence="2">The sequence shown here is derived from an EMBL/GenBank/DDBJ whole genome shotgun (WGS) entry which is preliminary data.</text>
</comment>
<dbReference type="InterPro" id="IPR000182">
    <property type="entry name" value="GNAT_dom"/>
</dbReference>
<name>A0A4R2QU70_9PSEU</name>
<reference evidence="2 3" key="1">
    <citation type="submission" date="2019-03" db="EMBL/GenBank/DDBJ databases">
        <title>Genomic Encyclopedia of Type Strains, Phase IV (KMG-IV): sequencing the most valuable type-strain genomes for metagenomic binning, comparative biology and taxonomic classification.</title>
        <authorList>
            <person name="Goeker M."/>
        </authorList>
    </citation>
    <scope>NUCLEOTIDE SEQUENCE [LARGE SCALE GENOMIC DNA]</scope>
    <source>
        <strain evidence="2 3">DSM 45765</strain>
    </source>
</reference>
<feature type="domain" description="N-acetyltransferase" evidence="1">
    <location>
        <begin position="58"/>
        <end position="193"/>
    </location>
</feature>
<evidence type="ECO:0000259" key="1">
    <source>
        <dbReference type="PROSITE" id="PS51186"/>
    </source>
</evidence>
<dbReference type="SUPFAM" id="SSF55729">
    <property type="entry name" value="Acyl-CoA N-acyltransferases (Nat)"/>
    <property type="match status" value="1"/>
</dbReference>
<keyword evidence="3" id="KW-1185">Reference proteome</keyword>
<organism evidence="2 3">
    <name type="scientific">Tamaricihabitans halophyticus</name>
    <dbReference type="NCBI Taxonomy" id="1262583"/>
    <lineage>
        <taxon>Bacteria</taxon>
        <taxon>Bacillati</taxon>
        <taxon>Actinomycetota</taxon>
        <taxon>Actinomycetes</taxon>
        <taxon>Pseudonocardiales</taxon>
        <taxon>Pseudonocardiaceae</taxon>
        <taxon>Tamaricihabitans</taxon>
    </lineage>
</organism>
<dbReference type="GO" id="GO:0016747">
    <property type="term" value="F:acyltransferase activity, transferring groups other than amino-acyl groups"/>
    <property type="evidence" value="ECO:0007669"/>
    <property type="project" value="InterPro"/>
</dbReference>
<dbReference type="PANTHER" id="PTHR42791">
    <property type="entry name" value="GNAT FAMILY ACETYLTRANSFERASE"/>
    <property type="match status" value="1"/>
</dbReference>
<dbReference type="EMBL" id="SLXQ01000004">
    <property type="protein sequence ID" value="TCP53513.1"/>
    <property type="molecule type" value="Genomic_DNA"/>
</dbReference>
<dbReference type="AlphaFoldDB" id="A0A4R2QU70"/>
<dbReference type="Pfam" id="PF13508">
    <property type="entry name" value="Acetyltransf_7"/>
    <property type="match status" value="1"/>
</dbReference>
<dbReference type="Proteomes" id="UP000294911">
    <property type="component" value="Unassembled WGS sequence"/>
</dbReference>
<evidence type="ECO:0000313" key="3">
    <source>
        <dbReference type="Proteomes" id="UP000294911"/>
    </source>
</evidence>
<protein>
    <submittedName>
        <fullName evidence="2">Acetyltransferase (GNAT) family protein</fullName>
    </submittedName>
</protein>
<evidence type="ECO:0000313" key="2">
    <source>
        <dbReference type="EMBL" id="TCP53513.1"/>
    </source>
</evidence>
<accession>A0A4R2QU70</accession>
<dbReference type="PROSITE" id="PS51186">
    <property type="entry name" value="GNAT"/>
    <property type="match status" value="1"/>
</dbReference>